<dbReference type="InterPro" id="IPR048408">
    <property type="entry name" value="ZNF512_C2HC"/>
</dbReference>
<dbReference type="GO" id="GO:0003677">
    <property type="term" value="F:DNA binding"/>
    <property type="evidence" value="ECO:0007669"/>
    <property type="project" value="UniProtKB-KW"/>
</dbReference>
<reference evidence="14" key="1">
    <citation type="submission" date="2020-07" db="EMBL/GenBank/DDBJ databases">
        <title>A long reads based de novo assembly of the rainbow trout Arlee double haploid line genome.</title>
        <authorList>
            <person name="Gao G."/>
            <person name="Palti Y."/>
        </authorList>
    </citation>
    <scope>NUCLEOTIDE SEQUENCE [LARGE SCALE GENOMIC DNA]</scope>
</reference>
<keyword evidence="10" id="KW-0539">Nucleus</keyword>
<evidence type="ECO:0000256" key="9">
    <source>
        <dbReference type="ARBA" id="ARBA00023163"/>
    </source>
</evidence>
<evidence type="ECO:0000313" key="14">
    <source>
        <dbReference type="Ensembl" id="ENSOMYP00000041179.2"/>
    </source>
</evidence>
<dbReference type="InterPro" id="IPR013087">
    <property type="entry name" value="Znf_C2H2_type"/>
</dbReference>
<dbReference type="SUPFAM" id="SSF57667">
    <property type="entry name" value="beta-beta-alpha zinc fingers"/>
    <property type="match status" value="7"/>
</dbReference>
<feature type="region of interest" description="Disordered" evidence="12">
    <location>
        <begin position="204"/>
        <end position="329"/>
    </location>
</feature>
<dbReference type="PROSITE" id="PS50157">
    <property type="entry name" value="ZINC_FINGER_C2H2_2"/>
    <property type="match status" value="3"/>
</dbReference>
<accession>A0A8C7QUJ8</accession>
<dbReference type="AlphaFoldDB" id="A0A8C7QUJ8"/>
<keyword evidence="15" id="KW-1185">Reference proteome</keyword>
<feature type="compositionally biased region" description="Basic residues" evidence="12">
    <location>
        <begin position="212"/>
        <end position="222"/>
    </location>
</feature>
<reference evidence="14" key="3">
    <citation type="submission" date="2025-09" db="UniProtKB">
        <authorList>
            <consortium name="Ensembl"/>
        </authorList>
    </citation>
    <scope>IDENTIFICATION</scope>
</reference>
<keyword evidence="3" id="KW-0479">Metal-binding</keyword>
<sequence>MEIPSIPRLAKLSSRGRPPKQAHPQETARTTATAPENNKHSTPCSERGEGKKKVRPEEQELRSIPANMMVQWKEEFKKRSRVTCPGSGCWLEFPSIYGLKYHYQRCQGVRHHIISLLAHIVPPHPLRLFHLSPTISDIFIAPVELDFVLKMYQYLSPFDLLPLSSYVSQVTLAERLSHGCPDCKAVFATKVSLQKHKLWNHPIETKAEPKLHKTPVKGTARKRPMENTPLSPVFFKVKKTQEVSSPSQNGECAPKRGKRKQHPHPQPPQQQADTSPNTSGGSESEDEGSSLLPPYPNEDHERTRHRRKQKTPKKFTGEQPSISGTFGLKGMNKVEEKLKAGRVKRLEGGLFSEELQRKHPGPASRRDLPPLTSAEAQWQHAISERGEVVCPTCSIVTRKTISGLKKHMEICRKLQDALKCQQCQKQFRSKAGLNYHTMAEHSSKALGSEDQMGDVQLEREGLRRVLKQTGRIKCPKESCSAHFFSLMGYQYHQKRCGRELSEEDKPVFLCQHCGKTYRSKTGRDYHLCTEHPTTNNNTSGRGMRTEEGQPAGRREQNHMEREKDGRERERERKDNEKGQELSAGREKDGRERERERKDNEKGQELSAGREKDGRDRERERKDNEKGQELSVGREKDGRDRERERKDNEKGQELSAGREKDGRERERDRKDNEKGQELSAGREKDGRDRKDNEKGQELSVGREKDGRDRKDNEKGQELSAGREKDGRDRKDNGKGQELSAGREKDGREMERERKDKEKGQELSVGREKDGREREREGLGEDFERTPSGRVRRRSAQVAVFHLQEIAEDELDKDWGTKRDDLVPDSKRLNYTRPGLPIFSPKLLESWRNEVKEKGFICCSNGSCEAVYSSVSGLKAHLANCNQAEGDAGKYTCLLCQKEFSSESGVKYHISKTHSQNWFRAFSHMLPSSSSSISSRSKPPDFQGKMEVKNRATMGKKRGRKPKERPPEATPVQTNTFFSTTQNSAPTLNRGQTPVPTETGNPGSMTLNRQPNQPTTRRSRPKWVPPPSE</sequence>
<dbReference type="PANTHER" id="PTHR22979">
    <property type="entry name" value="ZINC FINGER PROTEIN-RELATED"/>
    <property type="match status" value="1"/>
</dbReference>
<keyword evidence="4" id="KW-0677">Repeat</keyword>
<evidence type="ECO:0000256" key="10">
    <source>
        <dbReference type="ARBA" id="ARBA00023242"/>
    </source>
</evidence>
<dbReference type="SMART" id="SM00355">
    <property type="entry name" value="ZnF_C2H2"/>
    <property type="match status" value="6"/>
</dbReference>
<keyword evidence="9" id="KW-0804">Transcription</keyword>
<evidence type="ECO:0000256" key="3">
    <source>
        <dbReference type="ARBA" id="ARBA00022723"/>
    </source>
</evidence>
<evidence type="ECO:0000256" key="11">
    <source>
        <dbReference type="PROSITE-ProRule" id="PRU00042"/>
    </source>
</evidence>
<comment type="subcellular location">
    <subcellularLocation>
        <location evidence="1">Nucleus</location>
    </subcellularLocation>
</comment>
<reference evidence="14" key="2">
    <citation type="submission" date="2025-08" db="UniProtKB">
        <authorList>
            <consortium name="Ensembl"/>
        </authorList>
    </citation>
    <scope>IDENTIFICATION</scope>
</reference>
<feature type="compositionally biased region" description="Basic and acidic residues" evidence="12">
    <location>
        <begin position="46"/>
        <end position="60"/>
    </location>
</feature>
<feature type="region of interest" description="Disordered" evidence="12">
    <location>
        <begin position="1"/>
        <end position="60"/>
    </location>
</feature>
<evidence type="ECO:0000256" key="7">
    <source>
        <dbReference type="ARBA" id="ARBA00023015"/>
    </source>
</evidence>
<comment type="similarity">
    <text evidence="2">Belongs to the krueppel C2H2-type zinc-finger protein family.</text>
</comment>
<feature type="domain" description="C2H2-type" evidence="13">
    <location>
        <begin position="418"/>
        <end position="446"/>
    </location>
</feature>
<dbReference type="PANTHER" id="PTHR22979:SF3">
    <property type="entry name" value="ZINC FINGER PROTEIN 512B"/>
    <property type="match status" value="1"/>
</dbReference>
<evidence type="ECO:0000256" key="6">
    <source>
        <dbReference type="ARBA" id="ARBA00022833"/>
    </source>
</evidence>
<keyword evidence="8" id="KW-0238">DNA-binding</keyword>
<feature type="region of interest" description="Disordered" evidence="12">
    <location>
        <begin position="351"/>
        <end position="370"/>
    </location>
</feature>
<evidence type="ECO:0000256" key="8">
    <source>
        <dbReference type="ARBA" id="ARBA00023125"/>
    </source>
</evidence>
<gene>
    <name evidence="14" type="primary">ZNF512B</name>
</gene>
<evidence type="ECO:0000256" key="12">
    <source>
        <dbReference type="SAM" id="MobiDB-lite"/>
    </source>
</evidence>
<keyword evidence="5 11" id="KW-0863">Zinc-finger</keyword>
<feature type="region of interest" description="Disordered" evidence="12">
    <location>
        <begin position="526"/>
        <end position="791"/>
    </location>
</feature>
<dbReference type="GeneTree" id="ENSGT00940000159165"/>
<feature type="compositionally biased region" description="Polar residues" evidence="12">
    <location>
        <begin position="531"/>
        <end position="540"/>
    </location>
</feature>
<feature type="region of interest" description="Disordered" evidence="12">
    <location>
        <begin position="925"/>
        <end position="1027"/>
    </location>
</feature>
<feature type="compositionally biased region" description="Basic residues" evidence="12">
    <location>
        <begin position="952"/>
        <end position="961"/>
    </location>
</feature>
<dbReference type="Ensembl" id="ENSOMYT00000044941.2">
    <property type="protein sequence ID" value="ENSOMYP00000041179.2"/>
    <property type="gene ID" value="ENSOMYG00000019034.2"/>
</dbReference>
<evidence type="ECO:0000256" key="5">
    <source>
        <dbReference type="ARBA" id="ARBA00022771"/>
    </source>
</evidence>
<dbReference type="FunFam" id="3.30.160.60:FF:000270">
    <property type="entry name" value="Zinc finger protein 512"/>
    <property type="match status" value="1"/>
</dbReference>
<dbReference type="InterPro" id="IPR036236">
    <property type="entry name" value="Znf_C2H2_sf"/>
</dbReference>
<dbReference type="Proteomes" id="UP000694395">
    <property type="component" value="Chromosome 28"/>
</dbReference>
<evidence type="ECO:0000256" key="1">
    <source>
        <dbReference type="ARBA" id="ARBA00004123"/>
    </source>
</evidence>
<dbReference type="GO" id="GO:0005634">
    <property type="term" value="C:nucleus"/>
    <property type="evidence" value="ECO:0007669"/>
    <property type="project" value="UniProtKB-SubCell"/>
</dbReference>
<keyword evidence="7" id="KW-0805">Transcription regulation</keyword>
<feature type="compositionally biased region" description="Basic and acidic residues" evidence="12">
    <location>
        <begin position="543"/>
        <end position="785"/>
    </location>
</feature>
<feature type="domain" description="C2H2-type" evidence="13">
    <location>
        <begin position="178"/>
        <end position="206"/>
    </location>
</feature>
<dbReference type="Pfam" id="PF21276">
    <property type="entry name" value="ZNF512_C2HC"/>
    <property type="match status" value="2"/>
</dbReference>
<dbReference type="InterPro" id="IPR052274">
    <property type="entry name" value="Krueppel_C2H2_Zn-finger"/>
</dbReference>
<feature type="domain" description="C2H2-type" evidence="13">
    <location>
        <begin position="889"/>
        <end position="913"/>
    </location>
</feature>
<feature type="compositionally biased region" description="Low complexity" evidence="12">
    <location>
        <begin position="926"/>
        <end position="935"/>
    </location>
</feature>
<evidence type="ECO:0000256" key="2">
    <source>
        <dbReference type="ARBA" id="ARBA00006991"/>
    </source>
</evidence>
<dbReference type="Gene3D" id="3.30.160.60">
    <property type="entry name" value="Classic Zinc Finger"/>
    <property type="match status" value="3"/>
</dbReference>
<organism evidence="14 15">
    <name type="scientific">Oncorhynchus mykiss</name>
    <name type="common">Rainbow trout</name>
    <name type="synonym">Salmo gairdneri</name>
    <dbReference type="NCBI Taxonomy" id="8022"/>
    <lineage>
        <taxon>Eukaryota</taxon>
        <taxon>Metazoa</taxon>
        <taxon>Chordata</taxon>
        <taxon>Craniata</taxon>
        <taxon>Vertebrata</taxon>
        <taxon>Euteleostomi</taxon>
        <taxon>Actinopterygii</taxon>
        <taxon>Neopterygii</taxon>
        <taxon>Teleostei</taxon>
        <taxon>Protacanthopterygii</taxon>
        <taxon>Salmoniformes</taxon>
        <taxon>Salmonidae</taxon>
        <taxon>Salmoninae</taxon>
        <taxon>Oncorhynchus</taxon>
    </lineage>
</organism>
<name>A0A8C7QUJ8_ONCMY</name>
<evidence type="ECO:0000256" key="4">
    <source>
        <dbReference type="ARBA" id="ARBA00022737"/>
    </source>
</evidence>
<feature type="compositionally biased region" description="Polar residues" evidence="12">
    <location>
        <begin position="969"/>
        <end position="1014"/>
    </location>
</feature>
<dbReference type="GO" id="GO:0008270">
    <property type="term" value="F:zinc ion binding"/>
    <property type="evidence" value="ECO:0007669"/>
    <property type="project" value="UniProtKB-KW"/>
</dbReference>
<feature type="compositionally biased region" description="Basic residues" evidence="12">
    <location>
        <begin position="303"/>
        <end position="313"/>
    </location>
</feature>
<evidence type="ECO:0000313" key="15">
    <source>
        <dbReference type="Proteomes" id="UP000694395"/>
    </source>
</evidence>
<evidence type="ECO:0000259" key="13">
    <source>
        <dbReference type="PROSITE" id="PS50157"/>
    </source>
</evidence>
<proteinExistence type="inferred from homology"/>
<feature type="compositionally biased region" description="Polar residues" evidence="12">
    <location>
        <begin position="27"/>
        <end position="44"/>
    </location>
</feature>
<keyword evidence="6" id="KW-0862">Zinc</keyword>
<dbReference type="PROSITE" id="PS00028">
    <property type="entry name" value="ZINC_FINGER_C2H2_1"/>
    <property type="match status" value="4"/>
</dbReference>
<protein>
    <submittedName>
        <fullName evidence="14">Zinc finger protein 512B</fullName>
    </submittedName>
</protein>